<dbReference type="Pfam" id="PF01022">
    <property type="entry name" value="HTH_5"/>
    <property type="match status" value="1"/>
</dbReference>
<dbReference type="GO" id="GO:0003700">
    <property type="term" value="F:DNA-binding transcription factor activity"/>
    <property type="evidence" value="ECO:0007669"/>
    <property type="project" value="InterPro"/>
</dbReference>
<keyword evidence="2" id="KW-0238">DNA-binding</keyword>
<dbReference type="AlphaFoldDB" id="A0A9Y2KWD2"/>
<dbReference type="KEGG" id="ppso:QPJ95_13995"/>
<dbReference type="InterPro" id="IPR036388">
    <property type="entry name" value="WH-like_DNA-bd_sf"/>
</dbReference>
<protein>
    <submittedName>
        <fullName evidence="5">Metalloregulator ArsR/SmtB family transcription factor</fullName>
    </submittedName>
</protein>
<dbReference type="PRINTS" id="PR00778">
    <property type="entry name" value="HTHARSR"/>
</dbReference>
<dbReference type="GO" id="GO:0003677">
    <property type="term" value="F:DNA binding"/>
    <property type="evidence" value="ECO:0007669"/>
    <property type="project" value="UniProtKB-KW"/>
</dbReference>
<dbReference type="CDD" id="cd00090">
    <property type="entry name" value="HTH_ARSR"/>
    <property type="match status" value="1"/>
</dbReference>
<dbReference type="InterPro" id="IPR036390">
    <property type="entry name" value="WH_DNA-bd_sf"/>
</dbReference>
<name>A0A9Y2KWD2_9RHOB</name>
<organism evidence="5 6">
    <name type="scientific">Parasedimentitalea psychrophila</name>
    <dbReference type="NCBI Taxonomy" id="2997337"/>
    <lineage>
        <taxon>Bacteria</taxon>
        <taxon>Pseudomonadati</taxon>
        <taxon>Pseudomonadota</taxon>
        <taxon>Alphaproteobacteria</taxon>
        <taxon>Rhodobacterales</taxon>
        <taxon>Paracoccaceae</taxon>
        <taxon>Parasedimentitalea</taxon>
    </lineage>
</organism>
<evidence type="ECO:0000256" key="1">
    <source>
        <dbReference type="ARBA" id="ARBA00023015"/>
    </source>
</evidence>
<proteinExistence type="predicted"/>
<gene>
    <name evidence="5" type="ORF">QPJ95_13995</name>
</gene>
<dbReference type="RefSeq" id="WP_270921060.1">
    <property type="nucleotide sequence ID" value="NZ_CP127247.1"/>
</dbReference>
<dbReference type="InterPro" id="IPR001845">
    <property type="entry name" value="HTH_ArsR_DNA-bd_dom"/>
</dbReference>
<keyword evidence="6" id="KW-1185">Reference proteome</keyword>
<dbReference type="InterPro" id="IPR011991">
    <property type="entry name" value="ArsR-like_HTH"/>
</dbReference>
<dbReference type="InterPro" id="IPR051011">
    <property type="entry name" value="Metal_resp_trans_reg"/>
</dbReference>
<evidence type="ECO:0000313" key="6">
    <source>
        <dbReference type="Proteomes" id="UP001238334"/>
    </source>
</evidence>
<keyword evidence="1" id="KW-0805">Transcription regulation</keyword>
<dbReference type="Gene3D" id="1.10.10.10">
    <property type="entry name" value="Winged helix-like DNA-binding domain superfamily/Winged helix DNA-binding domain"/>
    <property type="match status" value="1"/>
</dbReference>
<evidence type="ECO:0000256" key="2">
    <source>
        <dbReference type="ARBA" id="ARBA00023125"/>
    </source>
</evidence>
<dbReference type="EMBL" id="CP127247">
    <property type="protein sequence ID" value="WIY23753.1"/>
    <property type="molecule type" value="Genomic_DNA"/>
</dbReference>
<evidence type="ECO:0000259" key="4">
    <source>
        <dbReference type="PROSITE" id="PS50987"/>
    </source>
</evidence>
<feature type="domain" description="HTH arsR-type" evidence="4">
    <location>
        <begin position="17"/>
        <end position="108"/>
    </location>
</feature>
<dbReference type="PROSITE" id="PS50987">
    <property type="entry name" value="HTH_ARSR_2"/>
    <property type="match status" value="1"/>
</dbReference>
<dbReference type="Proteomes" id="UP001238334">
    <property type="component" value="Chromosome"/>
</dbReference>
<evidence type="ECO:0000256" key="3">
    <source>
        <dbReference type="ARBA" id="ARBA00023163"/>
    </source>
</evidence>
<sequence length="108" mass="12564">MNSQNRHDQPSLPPQNIVGDKAEEAAEFLKALAHKDRLWILCELVEEEKTVSQLETALDLRQSSVSQHLARFRHEGFVKSRREGKQVFYAIADQRTLKIIRLLYDIFC</sequence>
<evidence type="ECO:0000313" key="5">
    <source>
        <dbReference type="EMBL" id="WIY23753.1"/>
    </source>
</evidence>
<keyword evidence="3" id="KW-0804">Transcription</keyword>
<dbReference type="NCBIfam" id="NF033788">
    <property type="entry name" value="HTH_metalloreg"/>
    <property type="match status" value="1"/>
</dbReference>
<reference evidence="5 6" key="1">
    <citation type="submission" date="2023-06" db="EMBL/GenBank/DDBJ databases">
        <title>Parasedimentitalea psychrophila sp. nov., a psychrophilic bacterium isolated from deep-sea sediment.</title>
        <authorList>
            <person name="Li A."/>
        </authorList>
    </citation>
    <scope>NUCLEOTIDE SEQUENCE [LARGE SCALE GENOMIC DNA]</scope>
    <source>
        <strain evidence="5 6">QS115</strain>
    </source>
</reference>
<dbReference type="PANTHER" id="PTHR43132:SF2">
    <property type="entry name" value="ARSENICAL RESISTANCE OPERON REPRESSOR ARSR-RELATED"/>
    <property type="match status" value="1"/>
</dbReference>
<dbReference type="PANTHER" id="PTHR43132">
    <property type="entry name" value="ARSENICAL RESISTANCE OPERON REPRESSOR ARSR-RELATED"/>
    <property type="match status" value="1"/>
</dbReference>
<dbReference type="SUPFAM" id="SSF46785">
    <property type="entry name" value="Winged helix' DNA-binding domain"/>
    <property type="match status" value="1"/>
</dbReference>
<accession>A0A9Y2KWD2</accession>
<dbReference type="SMART" id="SM00418">
    <property type="entry name" value="HTH_ARSR"/>
    <property type="match status" value="1"/>
</dbReference>